<sequence>LRILPRQIRPQVQSLSGSGAPVYERHLKQAACGDPAIEPDTAPGDRIVNGHEAAPHSCPWKVSLQLALIKPSGHYCEGALVKNNFVVTDGHCI</sequence>
<dbReference type="EMBL" id="JABSTQ010000593">
    <property type="protein sequence ID" value="KAG0445300.1"/>
    <property type="molecule type" value="Genomic_DNA"/>
</dbReference>
<reference evidence="1 2" key="1">
    <citation type="journal article" date="2020" name="Cell">
        <title>Large-Scale Comparative Analyses of Tick Genomes Elucidate Their Genetic Diversity and Vector Capacities.</title>
        <authorList>
            <consortium name="Tick Genome and Microbiome Consortium (TIGMIC)"/>
            <person name="Jia N."/>
            <person name="Wang J."/>
            <person name="Shi W."/>
            <person name="Du L."/>
            <person name="Sun Y."/>
            <person name="Zhan W."/>
            <person name="Jiang J.F."/>
            <person name="Wang Q."/>
            <person name="Zhang B."/>
            <person name="Ji P."/>
            <person name="Bell-Sakyi L."/>
            <person name="Cui X.M."/>
            <person name="Yuan T.T."/>
            <person name="Jiang B.G."/>
            <person name="Yang W.F."/>
            <person name="Lam T.T."/>
            <person name="Chang Q.C."/>
            <person name="Ding S.J."/>
            <person name="Wang X.J."/>
            <person name="Zhu J.G."/>
            <person name="Ruan X.D."/>
            <person name="Zhao L."/>
            <person name="Wei J.T."/>
            <person name="Ye R.Z."/>
            <person name="Que T.C."/>
            <person name="Du C.H."/>
            <person name="Zhou Y.H."/>
            <person name="Cheng J.X."/>
            <person name="Dai P.F."/>
            <person name="Guo W.B."/>
            <person name="Han X.H."/>
            <person name="Huang E.J."/>
            <person name="Li L.F."/>
            <person name="Wei W."/>
            <person name="Gao Y.C."/>
            <person name="Liu J.Z."/>
            <person name="Shao H.Z."/>
            <person name="Wang X."/>
            <person name="Wang C.C."/>
            <person name="Yang T.C."/>
            <person name="Huo Q.B."/>
            <person name="Li W."/>
            <person name="Chen H.Y."/>
            <person name="Chen S.E."/>
            <person name="Zhou L.G."/>
            <person name="Ni X.B."/>
            <person name="Tian J.H."/>
            <person name="Sheng Y."/>
            <person name="Liu T."/>
            <person name="Pan Y.S."/>
            <person name="Xia L.Y."/>
            <person name="Li J."/>
            <person name="Zhao F."/>
            <person name="Cao W.C."/>
        </authorList>
    </citation>
    <scope>NUCLEOTIDE SEQUENCE [LARGE SCALE GENOMIC DNA]</scope>
    <source>
        <strain evidence="1">Iper-2018</strain>
    </source>
</reference>
<proteinExistence type="predicted"/>
<gene>
    <name evidence="1" type="ORF">HPB47_017101</name>
</gene>
<evidence type="ECO:0000313" key="2">
    <source>
        <dbReference type="Proteomes" id="UP000805193"/>
    </source>
</evidence>
<name>A0AC60R031_IXOPE</name>
<keyword evidence="2" id="KW-1185">Reference proteome</keyword>
<protein>
    <submittedName>
        <fullName evidence="1">Uncharacterized protein</fullName>
    </submittedName>
</protein>
<feature type="non-terminal residue" evidence="1">
    <location>
        <position position="93"/>
    </location>
</feature>
<feature type="non-terminal residue" evidence="1">
    <location>
        <position position="1"/>
    </location>
</feature>
<comment type="caution">
    <text evidence="1">The sequence shown here is derived from an EMBL/GenBank/DDBJ whole genome shotgun (WGS) entry which is preliminary data.</text>
</comment>
<accession>A0AC60R031</accession>
<dbReference type="Proteomes" id="UP000805193">
    <property type="component" value="Unassembled WGS sequence"/>
</dbReference>
<evidence type="ECO:0000313" key="1">
    <source>
        <dbReference type="EMBL" id="KAG0445300.1"/>
    </source>
</evidence>
<organism evidence="1 2">
    <name type="scientific">Ixodes persulcatus</name>
    <name type="common">Taiga tick</name>
    <dbReference type="NCBI Taxonomy" id="34615"/>
    <lineage>
        <taxon>Eukaryota</taxon>
        <taxon>Metazoa</taxon>
        <taxon>Ecdysozoa</taxon>
        <taxon>Arthropoda</taxon>
        <taxon>Chelicerata</taxon>
        <taxon>Arachnida</taxon>
        <taxon>Acari</taxon>
        <taxon>Parasitiformes</taxon>
        <taxon>Ixodida</taxon>
        <taxon>Ixodoidea</taxon>
        <taxon>Ixodidae</taxon>
        <taxon>Ixodinae</taxon>
        <taxon>Ixodes</taxon>
    </lineage>
</organism>